<name>A0ACB5U4Z9_AMBMO</name>
<keyword evidence="2" id="KW-1185">Reference proteome</keyword>
<evidence type="ECO:0000313" key="1">
    <source>
        <dbReference type="EMBL" id="GMF01664.1"/>
    </source>
</evidence>
<accession>A0ACB5U4Z9</accession>
<dbReference type="Proteomes" id="UP001165064">
    <property type="component" value="Unassembled WGS sequence"/>
</dbReference>
<organism evidence="1 2">
    <name type="scientific">Ambrosiozyma monospora</name>
    <name type="common">Yeast</name>
    <name type="synonym">Endomycopsis monosporus</name>
    <dbReference type="NCBI Taxonomy" id="43982"/>
    <lineage>
        <taxon>Eukaryota</taxon>
        <taxon>Fungi</taxon>
        <taxon>Dikarya</taxon>
        <taxon>Ascomycota</taxon>
        <taxon>Saccharomycotina</taxon>
        <taxon>Pichiomycetes</taxon>
        <taxon>Pichiales</taxon>
        <taxon>Pichiaceae</taxon>
        <taxon>Ambrosiozyma</taxon>
    </lineage>
</organism>
<dbReference type="EMBL" id="BSXS01012010">
    <property type="protein sequence ID" value="GMF01664.1"/>
    <property type="molecule type" value="Genomic_DNA"/>
</dbReference>
<protein>
    <submittedName>
        <fullName evidence="1">Unnamed protein product</fullName>
    </submittedName>
</protein>
<sequence length="146" mass="17339">MVVLAYLFIALFKSYSKLRIAIEWGLGYLSNNWGYVLDKHEVEYMAADNITGFLEDYQQVALYQQQQVQQMIPYQQQQLVDALNFQARQQKLELEAQRDKCIQELNYQRQRAPTNNDLTEEEPLAFCTYTSLRSRLSKLYNFTFQI</sequence>
<comment type="caution">
    <text evidence="1">The sequence shown here is derived from an EMBL/GenBank/DDBJ whole genome shotgun (WGS) entry which is preliminary data.</text>
</comment>
<gene>
    <name evidence="1" type="ORF">Amon02_001130600</name>
</gene>
<proteinExistence type="predicted"/>
<evidence type="ECO:0000313" key="2">
    <source>
        <dbReference type="Proteomes" id="UP001165064"/>
    </source>
</evidence>
<reference evidence="1" key="1">
    <citation type="submission" date="2023-04" db="EMBL/GenBank/DDBJ databases">
        <title>Ambrosiozyma monospora NBRC 10751.</title>
        <authorList>
            <person name="Ichikawa N."/>
            <person name="Sato H."/>
            <person name="Tonouchi N."/>
        </authorList>
    </citation>
    <scope>NUCLEOTIDE SEQUENCE</scope>
    <source>
        <strain evidence="1">NBRC 10751</strain>
    </source>
</reference>